<feature type="compositionally biased region" description="Polar residues" evidence="1">
    <location>
        <begin position="80"/>
        <end position="91"/>
    </location>
</feature>
<evidence type="ECO:0000256" key="2">
    <source>
        <dbReference type="SAM" id="SignalP"/>
    </source>
</evidence>
<reference evidence="3 4" key="1">
    <citation type="submission" date="2015-10" db="EMBL/GenBank/DDBJ databases">
        <title>Draft genome sequence of Streptomyces bungoensis DSM 41781, type strain for the species Streptomyces bungoensis.</title>
        <authorList>
            <person name="Ruckert C."/>
            <person name="Winkler A."/>
            <person name="Kalinowski J."/>
            <person name="Kampfer P."/>
            <person name="Glaeser S."/>
        </authorList>
    </citation>
    <scope>NUCLEOTIDE SEQUENCE [LARGE SCALE GENOMIC DNA]</scope>
    <source>
        <strain evidence="3 4">DSM 41781</strain>
    </source>
</reference>
<feature type="compositionally biased region" description="Polar residues" evidence="1">
    <location>
        <begin position="50"/>
        <end position="62"/>
    </location>
</feature>
<protein>
    <recommendedName>
        <fullName evidence="5">RdlA protein</fullName>
    </recommendedName>
</protein>
<name>A0A101T0K8_9ACTN</name>
<accession>A0A101T0K8</accession>
<evidence type="ECO:0000313" key="3">
    <source>
        <dbReference type="EMBL" id="KUN83344.1"/>
    </source>
</evidence>
<feature type="region of interest" description="Disordered" evidence="1">
    <location>
        <begin position="38"/>
        <end position="108"/>
    </location>
</feature>
<feature type="signal peptide" evidence="2">
    <location>
        <begin position="1"/>
        <end position="27"/>
    </location>
</feature>
<feature type="compositionally biased region" description="Low complexity" evidence="1">
    <location>
        <begin position="64"/>
        <end position="76"/>
    </location>
</feature>
<proteinExistence type="predicted"/>
<keyword evidence="4" id="KW-1185">Reference proteome</keyword>
<feature type="compositionally biased region" description="Low complexity" evidence="1">
    <location>
        <begin position="92"/>
        <end position="107"/>
    </location>
</feature>
<evidence type="ECO:0008006" key="5">
    <source>
        <dbReference type="Google" id="ProtNLM"/>
    </source>
</evidence>
<gene>
    <name evidence="3" type="ORF">AQJ66_19095</name>
</gene>
<dbReference type="EMBL" id="LMWX01000030">
    <property type="protein sequence ID" value="KUN83344.1"/>
    <property type="molecule type" value="Genomic_DNA"/>
</dbReference>
<organism evidence="3 4">
    <name type="scientific">Streptomyces bungoensis</name>
    <dbReference type="NCBI Taxonomy" id="285568"/>
    <lineage>
        <taxon>Bacteria</taxon>
        <taxon>Bacillati</taxon>
        <taxon>Actinomycetota</taxon>
        <taxon>Actinomycetes</taxon>
        <taxon>Kitasatosporales</taxon>
        <taxon>Streptomycetaceae</taxon>
        <taxon>Streptomyces</taxon>
    </lineage>
</organism>
<evidence type="ECO:0000313" key="4">
    <source>
        <dbReference type="Proteomes" id="UP000053024"/>
    </source>
</evidence>
<comment type="caution">
    <text evidence="3">The sequence shown here is derived from an EMBL/GenBank/DDBJ whole genome shotgun (WGS) entry which is preliminary data.</text>
</comment>
<dbReference type="RefSeq" id="WP_061923366.1">
    <property type="nucleotide sequence ID" value="NZ_JBEYBH010000038.1"/>
</dbReference>
<keyword evidence="2" id="KW-0732">Signal</keyword>
<evidence type="ECO:0000256" key="1">
    <source>
        <dbReference type="SAM" id="MobiDB-lite"/>
    </source>
</evidence>
<feature type="chain" id="PRO_5007106766" description="RdlA protein" evidence="2">
    <location>
        <begin position="28"/>
        <end position="161"/>
    </location>
</feature>
<sequence length="161" mass="16257">MRKLQHVALVVAAAGGLSAIGSGVSFADSPVAYNGAVPPPVSQPDAHAASLTSSQASVQSYGSPAPQRQAAPQQPAEVSPQVNPQLNPQLSPQITPQAAPQQTPAQAGPLNQANIFRPYQECSPQSLLNANLPVALLGASETHGTSCTQANSQANAAASAH</sequence>
<dbReference type="OrthoDB" id="4209931at2"/>
<dbReference type="AlphaFoldDB" id="A0A101T0K8"/>
<dbReference type="Proteomes" id="UP000053024">
    <property type="component" value="Unassembled WGS sequence"/>
</dbReference>